<evidence type="ECO:0000313" key="2">
    <source>
        <dbReference type="Proteomes" id="UP001605036"/>
    </source>
</evidence>
<dbReference type="Proteomes" id="UP001605036">
    <property type="component" value="Unassembled WGS sequence"/>
</dbReference>
<gene>
    <name evidence="1" type="ORF">R1flu_020822</name>
</gene>
<sequence>MLLLEMVAVGHCESVQVAAGEVVAENMIATKPSMVELSSLDPHKRHWLLELMSVESISPDLTQVNVHLSNWTMAWPMIAPEIPANVTVGSDEIQLVGYLEFQNRIEGTLAIAYEFP</sequence>
<dbReference type="EMBL" id="JBHFFA010000001">
    <property type="protein sequence ID" value="KAL2652694.1"/>
    <property type="molecule type" value="Genomic_DNA"/>
</dbReference>
<comment type="caution">
    <text evidence="1">The sequence shown here is derived from an EMBL/GenBank/DDBJ whole genome shotgun (WGS) entry which is preliminary data.</text>
</comment>
<name>A0ABD1ZMM0_9MARC</name>
<evidence type="ECO:0000313" key="1">
    <source>
        <dbReference type="EMBL" id="KAL2652694.1"/>
    </source>
</evidence>
<proteinExistence type="predicted"/>
<accession>A0ABD1ZMM0</accession>
<keyword evidence="2" id="KW-1185">Reference proteome</keyword>
<reference evidence="1 2" key="1">
    <citation type="submission" date="2024-09" db="EMBL/GenBank/DDBJ databases">
        <title>Chromosome-scale assembly of Riccia fluitans.</title>
        <authorList>
            <person name="Paukszto L."/>
            <person name="Sawicki J."/>
            <person name="Karawczyk K."/>
            <person name="Piernik-Szablinska J."/>
            <person name="Szczecinska M."/>
            <person name="Mazdziarz M."/>
        </authorList>
    </citation>
    <scope>NUCLEOTIDE SEQUENCE [LARGE SCALE GENOMIC DNA]</scope>
    <source>
        <strain evidence="1">Rf_01</strain>
        <tissue evidence="1">Aerial parts of the thallus</tissue>
    </source>
</reference>
<organism evidence="1 2">
    <name type="scientific">Riccia fluitans</name>
    <dbReference type="NCBI Taxonomy" id="41844"/>
    <lineage>
        <taxon>Eukaryota</taxon>
        <taxon>Viridiplantae</taxon>
        <taxon>Streptophyta</taxon>
        <taxon>Embryophyta</taxon>
        <taxon>Marchantiophyta</taxon>
        <taxon>Marchantiopsida</taxon>
        <taxon>Marchantiidae</taxon>
        <taxon>Marchantiales</taxon>
        <taxon>Ricciaceae</taxon>
        <taxon>Riccia</taxon>
    </lineage>
</organism>
<dbReference type="AlphaFoldDB" id="A0ABD1ZMM0"/>
<protein>
    <submittedName>
        <fullName evidence="1">Uncharacterized protein</fullName>
    </submittedName>
</protein>